<dbReference type="EMBL" id="FORM01000001">
    <property type="protein sequence ID" value="SFI60837.1"/>
    <property type="molecule type" value="Genomic_DNA"/>
</dbReference>
<keyword evidence="3" id="KW-1185">Reference proteome</keyword>
<evidence type="ECO:0000313" key="3">
    <source>
        <dbReference type="Proteomes" id="UP000199559"/>
    </source>
</evidence>
<evidence type="ECO:0000313" key="2">
    <source>
        <dbReference type="EMBL" id="SFI60837.1"/>
    </source>
</evidence>
<feature type="chain" id="PRO_5011658724" evidence="1">
    <location>
        <begin position="26"/>
        <end position="177"/>
    </location>
</feature>
<keyword evidence="1" id="KW-0732">Signal</keyword>
<protein>
    <submittedName>
        <fullName evidence="2">Uncharacterized protein</fullName>
    </submittedName>
</protein>
<name>A0A1I3JKP1_9FLAO</name>
<dbReference type="Proteomes" id="UP000199559">
    <property type="component" value="Unassembled WGS sequence"/>
</dbReference>
<sequence>MTFKIIKMKKLALIIVLLCINFGFAQTKEDALSDAKITSEATLKEDYKTVFKYTLPSVIKLMGGEEAGLKILEDTFSQMKTQGFVFEKAEVIAVSDIVFEQDQHRCVVEGFNQMVMNNMRIKSKSYLLGIYNEDAKHWYFIEAKQIKNKALLDMILPNFETSLTIPEDDMTTEPITE</sequence>
<feature type="signal peptide" evidence="1">
    <location>
        <begin position="1"/>
        <end position="25"/>
    </location>
</feature>
<organism evidence="2 3">
    <name type="scientific">Olleya namhaensis</name>
    <dbReference type="NCBI Taxonomy" id="1144750"/>
    <lineage>
        <taxon>Bacteria</taxon>
        <taxon>Pseudomonadati</taxon>
        <taxon>Bacteroidota</taxon>
        <taxon>Flavobacteriia</taxon>
        <taxon>Flavobacteriales</taxon>
        <taxon>Flavobacteriaceae</taxon>
    </lineage>
</organism>
<reference evidence="3" key="1">
    <citation type="submission" date="2016-10" db="EMBL/GenBank/DDBJ databases">
        <authorList>
            <person name="Varghese N."/>
            <person name="Submissions S."/>
        </authorList>
    </citation>
    <scope>NUCLEOTIDE SEQUENCE [LARGE SCALE GENOMIC DNA]</scope>
    <source>
        <strain evidence="3">DSM 28881</strain>
    </source>
</reference>
<gene>
    <name evidence="2" type="ORF">SAMN05443431_101451</name>
</gene>
<proteinExistence type="predicted"/>
<dbReference type="STRING" id="1144750.SAMN05443431_101451"/>
<accession>A0A1I3JKP1</accession>
<dbReference type="AlphaFoldDB" id="A0A1I3JKP1"/>
<evidence type="ECO:0000256" key="1">
    <source>
        <dbReference type="SAM" id="SignalP"/>
    </source>
</evidence>